<dbReference type="Proteomes" id="UP000075880">
    <property type="component" value="Unassembled WGS sequence"/>
</dbReference>
<dbReference type="EnsemblMetazoa" id="ENSAATROPT012230">
    <property type="protein sequence ID" value="ENSAATROPP011092"/>
    <property type="gene ID" value="ENSAATROPG009952"/>
</dbReference>
<accession>A0AAG5DIL3</accession>
<evidence type="ECO:0000313" key="1">
    <source>
        <dbReference type="EnsemblMetazoa" id="ENSAATROPP011092"/>
    </source>
</evidence>
<organism evidence="1 2">
    <name type="scientific">Anopheles atroparvus</name>
    <name type="common">European mosquito</name>
    <dbReference type="NCBI Taxonomy" id="41427"/>
    <lineage>
        <taxon>Eukaryota</taxon>
        <taxon>Metazoa</taxon>
        <taxon>Ecdysozoa</taxon>
        <taxon>Arthropoda</taxon>
        <taxon>Hexapoda</taxon>
        <taxon>Insecta</taxon>
        <taxon>Pterygota</taxon>
        <taxon>Neoptera</taxon>
        <taxon>Endopterygota</taxon>
        <taxon>Diptera</taxon>
        <taxon>Nematocera</taxon>
        <taxon>Culicoidea</taxon>
        <taxon>Culicidae</taxon>
        <taxon>Anophelinae</taxon>
        <taxon>Anopheles</taxon>
    </lineage>
</organism>
<keyword evidence="2" id="KW-1185">Reference proteome</keyword>
<name>A0AAG5DIL3_ANOAO</name>
<reference evidence="1" key="1">
    <citation type="submission" date="2024-04" db="UniProtKB">
        <authorList>
            <consortium name="EnsemblMetazoa"/>
        </authorList>
    </citation>
    <scope>IDENTIFICATION</scope>
    <source>
        <strain evidence="1">EBRO</strain>
    </source>
</reference>
<evidence type="ECO:0000313" key="2">
    <source>
        <dbReference type="Proteomes" id="UP000075880"/>
    </source>
</evidence>
<sequence>MHSSDRDPPLLELSYLENVLLSPIIGIRLGQLPRLTSVAIESVIHSYTESILSQLQNMYGIGGKRCRKLTLISVSLEWKSIDLLRSLSIDVLFFEDCCMDNALFEVLAQPQTRRSILKIMMHFCTLFCNGQTPCRVQTVEQLRGKFPWIQIEGLRYFHRCNIPNQNV</sequence>
<dbReference type="AlphaFoldDB" id="A0AAG5DIL3"/>
<proteinExistence type="predicted"/>
<protein>
    <submittedName>
        <fullName evidence="1">Uncharacterized protein</fullName>
    </submittedName>
</protein>